<keyword evidence="2" id="KW-1185">Reference proteome</keyword>
<dbReference type="FunCoup" id="A0A6I8UUN6">
    <property type="interactions" value="28"/>
</dbReference>
<feature type="region of interest" description="Disordered" evidence="1">
    <location>
        <begin position="570"/>
        <end position="635"/>
    </location>
</feature>
<protein>
    <recommendedName>
        <fullName evidence="4">Testicular haploid expressed gene protein-like</fullName>
    </recommendedName>
</protein>
<evidence type="ECO:0000313" key="3">
    <source>
        <dbReference type="RefSeq" id="XP_001361160.3"/>
    </source>
</evidence>
<evidence type="ECO:0000313" key="2">
    <source>
        <dbReference type="Proteomes" id="UP000001819"/>
    </source>
</evidence>
<reference evidence="2" key="1">
    <citation type="submission" date="2024-06" db="UniProtKB">
        <authorList>
            <consortium name="RefSeq"/>
        </authorList>
    </citation>
    <scope>NUCLEOTIDE SEQUENCE [LARGE SCALE GENOMIC DNA]</scope>
    <source>
        <strain evidence="2">MV2-25</strain>
    </source>
</reference>
<reference evidence="3" key="2">
    <citation type="submission" date="2025-08" db="UniProtKB">
        <authorList>
            <consortium name="RefSeq"/>
        </authorList>
    </citation>
    <scope>IDENTIFICATION</scope>
    <source>
        <strain evidence="3">MV-25-SWS-2005</strain>
        <tissue evidence="3">Whole body</tissue>
    </source>
</reference>
<dbReference type="InParanoid" id="A0A6I8UUN6"/>
<dbReference type="RefSeq" id="XP_001361160.3">
    <property type="nucleotide sequence ID" value="XM_001361123.4"/>
</dbReference>
<accession>A0A6I8UUN6</accession>
<dbReference type="AlphaFoldDB" id="A0A6I8UUN6"/>
<evidence type="ECO:0000256" key="1">
    <source>
        <dbReference type="SAM" id="MobiDB-lite"/>
    </source>
</evidence>
<evidence type="ECO:0008006" key="4">
    <source>
        <dbReference type="Google" id="ProtNLM"/>
    </source>
</evidence>
<dbReference type="KEGG" id="dpo:4804628"/>
<gene>
    <name evidence="3" type="primary">LOC4804628</name>
</gene>
<feature type="compositionally biased region" description="Low complexity" evidence="1">
    <location>
        <begin position="590"/>
        <end position="635"/>
    </location>
</feature>
<sequence>MHKLPQKLKNEDRQSFVATRMSVPLFMLSRNRIREDELPQLKSQFKLAGKHYNQDCKKENRGEGASKATFDHYRHVTGYDKQPKNPYPERRSLRIDRTMTTWKGWQLPPNHYGVPPVPYLRKKGSKGTTFAKQHTNHARVSTKPPPFKFYDLPSEIERLFKRDNLQKGIFLSNARDRPATTRFMVSSETGCWRNPADPGPADTHSNIHEVQKNMVPVTKTARPNPHLFLRQSCVPTKPSFMMRRHITFEPGPGRYGTSYATSCPCPSGKISKPGLQLLIDEQKRLKFRRLPYKRIKKERYCDPDWRHVQGGGHQHIFLMSEKDKPKPKKKDAIAKKEAKKPEKNLTLFADAKYVNMVTNPLHIPMSVRSFPVPEYVPKIVYNCVAKRAVRKQLKNNKKIAFNSGQERWKDAERPLQLTARQLEAIKESLPEDRRLIDRPVVLPSTEITGKLFHVPDHQKVTFMPKLRKRLFKFLPIPGAKVLVTDGDIRPNIVFDPDHPSGLYRKRLDETKFFKDSVLKLLAEKRSTADLATATSMVSMASHVTHVGEDEENEATEAVQAVPAVQATEATEVTDQRPGTVVGFTEKENRSSALSASKARSGSASKEPARAGSGSKEAARSGSASKGAAADAPSDG</sequence>
<dbReference type="Proteomes" id="UP000001819">
    <property type="component" value="Chromosome 3"/>
</dbReference>
<name>A0A6I8UUN6_DROPS</name>
<proteinExistence type="predicted"/>
<organism evidence="2 3">
    <name type="scientific">Drosophila pseudoobscura pseudoobscura</name>
    <name type="common">Fruit fly</name>
    <dbReference type="NCBI Taxonomy" id="46245"/>
    <lineage>
        <taxon>Eukaryota</taxon>
        <taxon>Metazoa</taxon>
        <taxon>Ecdysozoa</taxon>
        <taxon>Arthropoda</taxon>
        <taxon>Hexapoda</taxon>
        <taxon>Insecta</taxon>
        <taxon>Pterygota</taxon>
        <taxon>Neoptera</taxon>
        <taxon>Endopterygota</taxon>
        <taxon>Diptera</taxon>
        <taxon>Brachycera</taxon>
        <taxon>Muscomorpha</taxon>
        <taxon>Ephydroidea</taxon>
        <taxon>Drosophilidae</taxon>
        <taxon>Drosophila</taxon>
        <taxon>Sophophora</taxon>
    </lineage>
</organism>